<dbReference type="InterPro" id="IPR051087">
    <property type="entry name" value="Mitochondrial_ACSM"/>
</dbReference>
<protein>
    <submittedName>
        <fullName evidence="7">AMP-binding protein</fullName>
    </submittedName>
</protein>
<dbReference type="Pfam" id="PF00501">
    <property type="entry name" value="AMP-binding"/>
    <property type="match status" value="1"/>
</dbReference>
<evidence type="ECO:0000256" key="2">
    <source>
        <dbReference type="ARBA" id="ARBA00022598"/>
    </source>
</evidence>
<dbReference type="FunFam" id="3.30.300.30:FF:000005">
    <property type="entry name" value="Acyl-coenzyme A synthetase ACSM5, mitochondrial"/>
    <property type="match status" value="1"/>
</dbReference>
<dbReference type="GO" id="GO:0005524">
    <property type="term" value="F:ATP binding"/>
    <property type="evidence" value="ECO:0007669"/>
    <property type="project" value="UniProtKB-KW"/>
</dbReference>
<feature type="domain" description="AMP-dependent synthetase/ligase" evidence="5">
    <location>
        <begin position="57"/>
        <end position="415"/>
    </location>
</feature>
<dbReference type="OrthoDB" id="9803968at2"/>
<feature type="domain" description="AMP-binding enzyme C-terminal" evidence="6">
    <location>
        <begin position="463"/>
        <end position="540"/>
    </location>
</feature>
<dbReference type="InterPro" id="IPR045851">
    <property type="entry name" value="AMP-bd_C_sf"/>
</dbReference>
<accession>A0A348G382</accession>
<dbReference type="RefSeq" id="WP_126401170.1">
    <property type="nucleotide sequence ID" value="NZ_AP018907.1"/>
</dbReference>
<evidence type="ECO:0000256" key="3">
    <source>
        <dbReference type="ARBA" id="ARBA00022741"/>
    </source>
</evidence>
<gene>
    <name evidence="7" type="ORF">BLTE_27000</name>
</gene>
<dbReference type="GO" id="GO:0016405">
    <property type="term" value="F:CoA-ligase activity"/>
    <property type="evidence" value="ECO:0007669"/>
    <property type="project" value="UniProtKB-ARBA"/>
</dbReference>
<dbReference type="CDD" id="cd05973">
    <property type="entry name" value="MACS_like_2"/>
    <property type="match status" value="1"/>
</dbReference>
<evidence type="ECO:0000256" key="1">
    <source>
        <dbReference type="ARBA" id="ARBA00006432"/>
    </source>
</evidence>
<dbReference type="GO" id="GO:0015645">
    <property type="term" value="F:fatty acid ligase activity"/>
    <property type="evidence" value="ECO:0007669"/>
    <property type="project" value="TreeGrafter"/>
</dbReference>
<reference evidence="7 8" key="1">
    <citation type="submission" date="2018-08" db="EMBL/GenBank/DDBJ databases">
        <title>Complete genome sequencing of Blastochloris tepida GI.</title>
        <authorList>
            <person name="Tsukatani Y."/>
            <person name="Mori H."/>
        </authorList>
    </citation>
    <scope>NUCLEOTIDE SEQUENCE [LARGE SCALE GENOMIC DNA]</scope>
    <source>
        <strain evidence="7 8">GI</strain>
    </source>
</reference>
<dbReference type="Proteomes" id="UP000266934">
    <property type="component" value="Chromosome"/>
</dbReference>
<comment type="similarity">
    <text evidence="1">Belongs to the ATP-dependent AMP-binding enzyme family.</text>
</comment>
<organism evidence="7 8">
    <name type="scientific">Blastochloris tepida</name>
    <dbReference type="NCBI Taxonomy" id="2233851"/>
    <lineage>
        <taxon>Bacteria</taxon>
        <taxon>Pseudomonadati</taxon>
        <taxon>Pseudomonadota</taxon>
        <taxon>Alphaproteobacteria</taxon>
        <taxon>Hyphomicrobiales</taxon>
        <taxon>Blastochloridaceae</taxon>
        <taxon>Blastochloris</taxon>
    </lineage>
</organism>
<evidence type="ECO:0000313" key="7">
    <source>
        <dbReference type="EMBL" id="BBF94015.1"/>
    </source>
</evidence>
<dbReference type="KEGG" id="blag:BLTE_27000"/>
<dbReference type="PANTHER" id="PTHR43605">
    <property type="entry name" value="ACYL-COENZYME A SYNTHETASE"/>
    <property type="match status" value="1"/>
</dbReference>
<keyword evidence="3" id="KW-0547">Nucleotide-binding</keyword>
<dbReference type="GO" id="GO:0006637">
    <property type="term" value="P:acyl-CoA metabolic process"/>
    <property type="evidence" value="ECO:0007669"/>
    <property type="project" value="TreeGrafter"/>
</dbReference>
<dbReference type="AlphaFoldDB" id="A0A348G382"/>
<dbReference type="Gene3D" id="3.40.50.12780">
    <property type="entry name" value="N-terminal domain of ligase-like"/>
    <property type="match status" value="1"/>
</dbReference>
<sequence>MSNATDRAATGVADYADAVARFRLADFDRLFEGSLETGLNVCVECCDRHAAGGGIALEWEGQDGRRASFTFAEMKDQSARVANLLAAQGVKPGDVVAGMLPRTPELLATILGTWRAGAVYQPLFTAFGPKAIEHRLKMSSAKLVVTDNANRAKLDDVAGCPAVAVVTRPGESVRPGDLDFRAETAAASATFAPVPRKADDLFLMMSTSGTTGLPKGVPVPLKALPAFYSYLRDAVDLRPEDKFWNIADPGWAYGLYYAVTGPLLLGHATTFYEGPFTAESTYSIIKRHGITNLAGAPTAYRLLIAAGPEAAAGVKGQLRAVSSAGEPLNPEVIRWFAEHLAAPIHDHYGQTELGMVVNNHHRLRHTVHPGSAGMPMPGFRVAVLDDESRELGPNLPGVLAVDLNNSPLMWFSGYWQQETPAIGGGYYRTGDTVELEPDGSISFVGRADDVITSSGYRIGPFDVESALIEHPAVIEAAVIGKPDPERTEIVKAYVVLAKGIQGNEQLAEDLRQYVKKRLSAHAYPREIEFLEQLPKTPSGKLQRFVLRKRETAPDRDAAA</sequence>
<dbReference type="EMBL" id="AP018907">
    <property type="protein sequence ID" value="BBF94015.1"/>
    <property type="molecule type" value="Genomic_DNA"/>
</dbReference>
<keyword evidence="2" id="KW-0436">Ligase</keyword>
<dbReference type="InterPro" id="IPR000873">
    <property type="entry name" value="AMP-dep_synth/lig_dom"/>
</dbReference>
<dbReference type="InterPro" id="IPR025110">
    <property type="entry name" value="AMP-bd_C"/>
</dbReference>
<evidence type="ECO:0000313" key="8">
    <source>
        <dbReference type="Proteomes" id="UP000266934"/>
    </source>
</evidence>
<dbReference type="SUPFAM" id="SSF56801">
    <property type="entry name" value="Acetyl-CoA synthetase-like"/>
    <property type="match status" value="1"/>
</dbReference>
<dbReference type="Gene3D" id="3.30.300.30">
    <property type="match status" value="1"/>
</dbReference>
<dbReference type="GO" id="GO:0006633">
    <property type="term" value="P:fatty acid biosynthetic process"/>
    <property type="evidence" value="ECO:0007669"/>
    <property type="project" value="TreeGrafter"/>
</dbReference>
<dbReference type="InterPro" id="IPR042099">
    <property type="entry name" value="ANL_N_sf"/>
</dbReference>
<name>A0A348G382_9HYPH</name>
<keyword evidence="8" id="KW-1185">Reference proteome</keyword>
<dbReference type="PANTHER" id="PTHR43605:SF10">
    <property type="entry name" value="ACYL-COA SYNTHETASE MEDIUM CHAIN FAMILY MEMBER 3"/>
    <property type="match status" value="1"/>
</dbReference>
<evidence type="ECO:0000256" key="4">
    <source>
        <dbReference type="ARBA" id="ARBA00022840"/>
    </source>
</evidence>
<dbReference type="Pfam" id="PF13193">
    <property type="entry name" value="AMP-binding_C"/>
    <property type="match status" value="1"/>
</dbReference>
<evidence type="ECO:0000259" key="6">
    <source>
        <dbReference type="Pfam" id="PF13193"/>
    </source>
</evidence>
<proteinExistence type="inferred from homology"/>
<dbReference type="GO" id="GO:0004321">
    <property type="term" value="F:fatty-acyl-CoA synthase activity"/>
    <property type="evidence" value="ECO:0007669"/>
    <property type="project" value="TreeGrafter"/>
</dbReference>
<evidence type="ECO:0000259" key="5">
    <source>
        <dbReference type="Pfam" id="PF00501"/>
    </source>
</evidence>
<keyword evidence="4" id="KW-0067">ATP-binding</keyword>